<sequence>MSETTPNDFVVVANRLPVDLETSSDGGPPVWRRSPGGLVTALEPVLRSTDGAWVGWPGTADVDLAPFTEDGLTLHPVPLSEDEVTEYYEGFSNATLWPLYHDAVVAPTFHRRWWSVYERVNRRFAEATARAAAPGATVWVHDYQLQLVPAMLRDLRPDLTIGFFLHIPFPPPELFLQLPWRKEVIGGLLGADLVGFHLPGGAENFLYLARRLFDLPAQPRGTAGGGFIDLGDRRVRVGAYPISIDSGQLRSHSEEAAIRLRAKQIRSELGDPETVLLGVDRLDYTKGINVRLEALRELLTDGTLDPEKVVMVQLATPSRERLSAYAQLRDDVEREVGRINGEFGELGRPVVHYLHRPVDRDELVAMYTGADVMLVTPLRDGMNLVAKEYVACHGDGSGSLVLSEFAGAAAELRRARLVNPHDLEDVKRAVVEAVNEDPASASRRMKSLHTQVMTHDVDRWAHSFLGDLTEQGRA</sequence>
<name>A0ABU7JSS4_9NOCA</name>
<proteinExistence type="inferred from homology"/>
<evidence type="ECO:0000256" key="5">
    <source>
        <dbReference type="ARBA" id="ARBA00048311"/>
    </source>
</evidence>
<gene>
    <name evidence="7" type="ORF">Q8814_13295</name>
</gene>
<evidence type="ECO:0000256" key="1">
    <source>
        <dbReference type="ARBA" id="ARBA00001525"/>
    </source>
</evidence>
<dbReference type="CDD" id="cd03788">
    <property type="entry name" value="GT20_TPS"/>
    <property type="match status" value="1"/>
</dbReference>
<comment type="catalytic activity">
    <reaction evidence="5">
        <text>ADP-alpha-D-glucose + D-glucose 6-phosphate = alpha,alpha-trehalose 6-phosphate + ADP + H(+)</text>
        <dbReference type="Rhea" id="RHEA:53880"/>
        <dbReference type="ChEBI" id="CHEBI:15378"/>
        <dbReference type="ChEBI" id="CHEBI:57498"/>
        <dbReference type="ChEBI" id="CHEBI:58429"/>
        <dbReference type="ChEBI" id="CHEBI:61548"/>
        <dbReference type="ChEBI" id="CHEBI:456216"/>
        <dbReference type="EC" id="2.4.1.347"/>
    </reaction>
</comment>
<keyword evidence="7" id="KW-0808">Transferase</keyword>
<dbReference type="Gene3D" id="3.40.50.2000">
    <property type="entry name" value="Glycogen Phosphorylase B"/>
    <property type="match status" value="2"/>
</dbReference>
<dbReference type="GO" id="GO:0003825">
    <property type="term" value="F:alpha,alpha-trehalose-phosphate synthase (UDP-forming) activity"/>
    <property type="evidence" value="ECO:0007669"/>
    <property type="project" value="UniProtKB-EC"/>
</dbReference>
<evidence type="ECO:0000313" key="7">
    <source>
        <dbReference type="EMBL" id="MEE2033076.1"/>
    </source>
</evidence>
<dbReference type="EC" id="2.4.1.347" evidence="3"/>
<comment type="similarity">
    <text evidence="2">Belongs to the glycosyltransferase 20 family.</text>
</comment>
<keyword evidence="8" id="KW-1185">Reference proteome</keyword>
<dbReference type="Proteomes" id="UP001331936">
    <property type="component" value="Unassembled WGS sequence"/>
</dbReference>
<comment type="catalytic activity">
    <reaction evidence="4">
        <text>GDP-alpha-D-glucose + D-glucose 6-phosphate = alpha,alpha-trehalose 6-phosphate + GDP + H(+)</text>
        <dbReference type="Rhea" id="RHEA:14605"/>
        <dbReference type="ChEBI" id="CHEBI:15378"/>
        <dbReference type="ChEBI" id="CHEBI:58189"/>
        <dbReference type="ChEBI" id="CHEBI:58429"/>
        <dbReference type="ChEBI" id="CHEBI:61548"/>
        <dbReference type="ChEBI" id="CHEBI:62230"/>
    </reaction>
</comment>
<dbReference type="SUPFAM" id="SSF53756">
    <property type="entry name" value="UDP-Glycosyltransferase/glycogen phosphorylase"/>
    <property type="match status" value="1"/>
</dbReference>
<evidence type="ECO:0000256" key="3">
    <source>
        <dbReference type="ARBA" id="ARBA00012842"/>
    </source>
</evidence>
<protein>
    <recommendedName>
        <fullName evidence="3">alpha,alpha-trehalose-phosphate synthase (ADP-forming)</fullName>
        <ecNumber evidence="3">2.4.1.347</ecNumber>
    </recommendedName>
</protein>
<evidence type="ECO:0000256" key="4">
    <source>
        <dbReference type="ARBA" id="ARBA00047452"/>
    </source>
</evidence>
<accession>A0ABU7JSS4</accession>
<organism evidence="7 8">
    <name type="scientific">Rhodococcus chondri</name>
    <dbReference type="NCBI Taxonomy" id="3065941"/>
    <lineage>
        <taxon>Bacteria</taxon>
        <taxon>Bacillati</taxon>
        <taxon>Actinomycetota</taxon>
        <taxon>Actinomycetes</taxon>
        <taxon>Mycobacteriales</taxon>
        <taxon>Nocardiaceae</taxon>
        <taxon>Rhodococcus</taxon>
    </lineage>
</organism>
<keyword evidence="7" id="KW-0328">Glycosyltransferase</keyword>
<dbReference type="EMBL" id="JAUZMZ010000067">
    <property type="protein sequence ID" value="MEE2033076.1"/>
    <property type="molecule type" value="Genomic_DNA"/>
</dbReference>
<dbReference type="RefSeq" id="WP_330152491.1">
    <property type="nucleotide sequence ID" value="NZ_JAUZMZ010000067.1"/>
</dbReference>
<dbReference type="PANTHER" id="PTHR10788:SF106">
    <property type="entry name" value="BCDNA.GH08860"/>
    <property type="match status" value="1"/>
</dbReference>
<comment type="catalytic activity">
    <reaction evidence="6">
        <text>TDP-alpha-D-glucose + D-glucose 6-phosphate = 5-methyl-UDP + alpha,alpha-trehalose 6-phosphate + H(+)</text>
        <dbReference type="Rhea" id="RHEA:53888"/>
        <dbReference type="ChEBI" id="CHEBI:15378"/>
        <dbReference type="ChEBI" id="CHEBI:58429"/>
        <dbReference type="ChEBI" id="CHEBI:61417"/>
        <dbReference type="ChEBI" id="CHEBI:61548"/>
        <dbReference type="ChEBI" id="CHEBI:137931"/>
    </reaction>
</comment>
<dbReference type="InterPro" id="IPR001830">
    <property type="entry name" value="Glyco_trans_20"/>
</dbReference>
<reference evidence="7 8" key="1">
    <citation type="submission" date="2023-08" db="EMBL/GenBank/DDBJ databases">
        <authorList>
            <person name="Girao M."/>
            <person name="Carvalho M.F."/>
        </authorList>
    </citation>
    <scope>NUCLEOTIDE SEQUENCE [LARGE SCALE GENOMIC DNA]</scope>
    <source>
        <strain evidence="7 8">CC-R104</strain>
    </source>
</reference>
<evidence type="ECO:0000313" key="8">
    <source>
        <dbReference type="Proteomes" id="UP001331936"/>
    </source>
</evidence>
<dbReference type="Pfam" id="PF00982">
    <property type="entry name" value="Glyco_transf_20"/>
    <property type="match status" value="1"/>
</dbReference>
<evidence type="ECO:0000256" key="6">
    <source>
        <dbReference type="ARBA" id="ARBA00093268"/>
    </source>
</evidence>
<dbReference type="PANTHER" id="PTHR10788">
    <property type="entry name" value="TREHALOSE-6-PHOSPHATE SYNTHASE"/>
    <property type="match status" value="1"/>
</dbReference>
<comment type="caution">
    <text evidence="7">The sequence shown here is derived from an EMBL/GenBank/DDBJ whole genome shotgun (WGS) entry which is preliminary data.</text>
</comment>
<evidence type="ECO:0000256" key="2">
    <source>
        <dbReference type="ARBA" id="ARBA00008799"/>
    </source>
</evidence>
<comment type="catalytic activity">
    <reaction evidence="1">
        <text>CDP-alpha-D-glucose + D-glucose 6-phosphate = alpha,alpha-trehalose 6-phosphate + CDP + H(+)</text>
        <dbReference type="Rhea" id="RHEA:53884"/>
        <dbReference type="ChEBI" id="CHEBI:15378"/>
        <dbReference type="ChEBI" id="CHEBI:58069"/>
        <dbReference type="ChEBI" id="CHEBI:58429"/>
        <dbReference type="ChEBI" id="CHEBI:61548"/>
        <dbReference type="ChEBI" id="CHEBI:137927"/>
    </reaction>
</comment>